<evidence type="ECO:0000313" key="3">
    <source>
        <dbReference type="Proteomes" id="UP001209854"/>
    </source>
</evidence>
<proteinExistence type="predicted"/>
<evidence type="ECO:0000313" key="2">
    <source>
        <dbReference type="EMBL" id="MCW7555003.1"/>
    </source>
</evidence>
<gene>
    <name evidence="2" type="ORF">NX722_20735</name>
</gene>
<dbReference type="RefSeq" id="WP_262564766.1">
    <property type="nucleotide sequence ID" value="NZ_JAPFCC010000001.1"/>
</dbReference>
<dbReference type="InterPro" id="IPR024078">
    <property type="entry name" value="LmbE-like_dom_sf"/>
</dbReference>
<reference evidence="2 3" key="1">
    <citation type="submission" date="2022-10" db="EMBL/GenBank/DDBJ databases">
        <title>High-quality genome sequences of two octocoral-associated bacteria, Endozoicomonas euniceicola EF212 and Endozoicomonas gorgoniicola PS125.</title>
        <authorList>
            <person name="Chiou Y.-J."/>
            <person name="Chen Y.-H."/>
        </authorList>
    </citation>
    <scope>NUCLEOTIDE SEQUENCE [LARGE SCALE GENOMIC DNA]</scope>
    <source>
        <strain evidence="2 3">PS125</strain>
    </source>
</reference>
<accession>A0ABT3N059</accession>
<evidence type="ECO:0000256" key="1">
    <source>
        <dbReference type="SAM" id="Phobius"/>
    </source>
</evidence>
<protein>
    <submittedName>
        <fullName evidence="2">PIG-L family deacetylase</fullName>
    </submittedName>
</protein>
<dbReference type="InterPro" id="IPR003737">
    <property type="entry name" value="GlcNAc_PI_deacetylase-related"/>
</dbReference>
<keyword evidence="1" id="KW-0472">Membrane</keyword>
<dbReference type="Proteomes" id="UP001209854">
    <property type="component" value="Unassembled WGS sequence"/>
</dbReference>
<dbReference type="SUPFAM" id="SSF102588">
    <property type="entry name" value="LmbE-like"/>
    <property type="match status" value="1"/>
</dbReference>
<sequence>MQRKSIYISASIILIMTLAFGLKAIIPALVIIWLLHQIIFSDHIWYNTNEDYTYEFSDVNAKSITIEKGTFSFESSNQPTTYLIEVFSKSTLTGKFLDPYVKISCKDKQIQHYFERSVNGKRFLNITSLVESFGSYEITIEQNYCSISNSAVLYTFNNSNINLDCIMVIAPHADDAEIAAFGLYSNTNSHIVTVTAGEVEPYTFKHFSSNSKIASRLKGLVRSWDSLTVPVWGNQPFSNSIQLGYFCKQLPAMEKSPLIPVLSQTSEVTDTRVFRQFNAFKLSSDNSGHPTWVNLVQDFVELINQIKPTTIITPHEQLDSHPDHKAATSALREALSKSNHHPDHLLLYTNHLSTTDMHPFGPAHTSVSLPPSLEVTKIESVFSFPLNEEDQLAKAVSLEMMHDLRRPQKLKQKIRSVLQSIFIDRKTSNYGHDPFFRKSVRSNELFFIESINDDA</sequence>
<name>A0ABT3N059_9GAMM</name>
<keyword evidence="3" id="KW-1185">Reference proteome</keyword>
<dbReference type="EMBL" id="JAPFCC010000001">
    <property type="protein sequence ID" value="MCW7555003.1"/>
    <property type="molecule type" value="Genomic_DNA"/>
</dbReference>
<keyword evidence="1" id="KW-1133">Transmembrane helix</keyword>
<dbReference type="Pfam" id="PF02585">
    <property type="entry name" value="PIG-L"/>
    <property type="match status" value="1"/>
</dbReference>
<feature type="transmembrane region" description="Helical" evidence="1">
    <location>
        <begin position="12"/>
        <end position="35"/>
    </location>
</feature>
<dbReference type="Gene3D" id="3.40.50.10320">
    <property type="entry name" value="LmbE-like"/>
    <property type="match status" value="1"/>
</dbReference>
<comment type="caution">
    <text evidence="2">The sequence shown here is derived from an EMBL/GenBank/DDBJ whole genome shotgun (WGS) entry which is preliminary data.</text>
</comment>
<keyword evidence="1" id="KW-0812">Transmembrane</keyword>
<organism evidence="2 3">
    <name type="scientific">Endozoicomonas gorgoniicola</name>
    <dbReference type="NCBI Taxonomy" id="1234144"/>
    <lineage>
        <taxon>Bacteria</taxon>
        <taxon>Pseudomonadati</taxon>
        <taxon>Pseudomonadota</taxon>
        <taxon>Gammaproteobacteria</taxon>
        <taxon>Oceanospirillales</taxon>
        <taxon>Endozoicomonadaceae</taxon>
        <taxon>Endozoicomonas</taxon>
    </lineage>
</organism>